<proteinExistence type="predicted"/>
<evidence type="ECO:0000259" key="1">
    <source>
        <dbReference type="Pfam" id="PF09627"/>
    </source>
</evidence>
<dbReference type="InterPro" id="IPR015947">
    <property type="entry name" value="PUA-like_sf"/>
</dbReference>
<dbReference type="AlphaFoldDB" id="A0A0N7DIJ1"/>
<sequence>MRASLFLLERTMMEKIKERTGSVAMKELAIQEKEVNTRWQGFRGRLLMIKVKKGKTFELLTNNQVTPENIHEIDVIHLLKNGKTLTLKVDTERSKFGFEQNSTFEVPMFYIETRIKREAYHDYFLSEKELRNEQKNRQGSEGYVKKCEQ</sequence>
<reference evidence="2" key="1">
    <citation type="journal article" date="2015" name="Nature">
        <title>Bacteriocin production augments niche competition by enterococci in the mammalian gastrointestinal tract.</title>
        <authorList>
            <person name="Kommineni S."/>
            <person name="Bretl D.J."/>
            <person name="Lam V."/>
            <person name="Chakraborty R."/>
            <person name="Hayward M."/>
            <person name="Simpson P."/>
            <person name="Cao Y."/>
            <person name="Bousounis P."/>
            <person name="Kristich C.J."/>
            <person name="Salzman N.H."/>
        </authorList>
    </citation>
    <scope>NUCLEOTIDE SEQUENCE</scope>
    <source>
        <strain evidence="2">CK135</strain>
        <plasmid evidence="2">pPD1</plasmid>
    </source>
</reference>
<dbReference type="EMBL" id="KT290268">
    <property type="protein sequence ID" value="AKU62201.1"/>
    <property type="molecule type" value="Genomic_DNA"/>
</dbReference>
<dbReference type="InterPro" id="IPR038201">
    <property type="entry name" value="PrgU-like_sf"/>
</dbReference>
<dbReference type="Gene3D" id="2.40.450.10">
    <property type="entry name" value="PUA domain-like domain"/>
    <property type="match status" value="1"/>
</dbReference>
<name>A0A0N7DIJ1_ENTFL</name>
<evidence type="ECO:0000313" key="2">
    <source>
        <dbReference type="EMBL" id="AKU62201.1"/>
    </source>
</evidence>
<protein>
    <submittedName>
        <fullName evidence="2">PrgU</fullName>
    </submittedName>
</protein>
<keyword evidence="2" id="KW-0614">Plasmid</keyword>
<accession>A0A0N7DIJ1</accession>
<geneLocation type="plasmid" evidence="2">
    <name>pPD1</name>
</geneLocation>
<organism evidence="2">
    <name type="scientific">Enterococcus faecalis</name>
    <name type="common">Streptococcus faecalis</name>
    <dbReference type="NCBI Taxonomy" id="1351"/>
    <lineage>
        <taxon>Bacteria</taxon>
        <taxon>Bacillati</taxon>
        <taxon>Bacillota</taxon>
        <taxon>Bacilli</taxon>
        <taxon>Lactobacillales</taxon>
        <taxon>Enterococcaceae</taxon>
        <taxon>Enterococcus</taxon>
    </lineage>
</organism>
<dbReference type="SUPFAM" id="SSF88697">
    <property type="entry name" value="PUA domain-like"/>
    <property type="match status" value="1"/>
</dbReference>
<feature type="domain" description="Pheromone response PrgU-like" evidence="1">
    <location>
        <begin position="25"/>
        <end position="124"/>
    </location>
</feature>
<dbReference type="InterPro" id="IPR018589">
    <property type="entry name" value="Pheromone_resp_PrgU-like"/>
</dbReference>
<dbReference type="RefSeq" id="WP_010824073.1">
    <property type="nucleotide sequence ID" value="NZ_KT290268.1"/>
</dbReference>
<gene>
    <name evidence="2" type="primary">prgU</name>
</gene>
<dbReference type="Pfam" id="PF09627">
    <property type="entry name" value="PrgU"/>
    <property type="match status" value="1"/>
</dbReference>